<proteinExistence type="predicted"/>
<dbReference type="AlphaFoldDB" id="A0A480AMG6"/>
<name>A0A480AMG6_9CYAN</name>
<evidence type="ECO:0000313" key="1">
    <source>
        <dbReference type="EMBL" id="GCL43284.1"/>
    </source>
</evidence>
<dbReference type="Proteomes" id="UP000299367">
    <property type="component" value="Unassembled WGS sequence"/>
</dbReference>
<evidence type="ECO:0000313" key="2">
    <source>
        <dbReference type="Proteomes" id="UP000299367"/>
    </source>
</evidence>
<dbReference type="RefSeq" id="WP_137908788.1">
    <property type="nucleotide sequence ID" value="NZ_BJCF01000037.1"/>
</dbReference>
<sequence length="71" mass="7671">MIKIQLLITEFDNMMRYAVANTPYVSLAKIVYSLTSGSLFYNQDGATAGFGTGGEFAVLDPLTANDFVIIA</sequence>
<gene>
    <name evidence="1" type="ORF">NIES80_29970</name>
</gene>
<dbReference type="EMBL" id="BJCF01000037">
    <property type="protein sequence ID" value="GCL43284.1"/>
    <property type="molecule type" value="Genomic_DNA"/>
</dbReference>
<protein>
    <submittedName>
        <fullName evidence="1">Hemolysin-type calcium-binding region</fullName>
    </submittedName>
</protein>
<comment type="caution">
    <text evidence="1">The sequence shown here is derived from an EMBL/GenBank/DDBJ whole genome shotgun (WGS) entry which is preliminary data.</text>
</comment>
<accession>A0A480AMG6</accession>
<reference evidence="2" key="1">
    <citation type="submission" date="2019-02" db="EMBL/GenBank/DDBJ databases">
        <title>Draft genome sequence of Dolichospermum planctonicum NIES-80.</title>
        <authorList>
            <person name="Yamaguchi H."/>
            <person name="Suzuki S."/>
            <person name="Kawachi M."/>
        </authorList>
    </citation>
    <scope>NUCLEOTIDE SEQUENCE [LARGE SCALE GENOMIC DNA]</scope>
    <source>
        <strain evidence="2">NIES-80</strain>
    </source>
</reference>
<organism evidence="1 2">
    <name type="scientific">Dolichospermum planctonicum</name>
    <dbReference type="NCBI Taxonomy" id="136072"/>
    <lineage>
        <taxon>Bacteria</taxon>
        <taxon>Bacillati</taxon>
        <taxon>Cyanobacteriota</taxon>
        <taxon>Cyanophyceae</taxon>
        <taxon>Nostocales</taxon>
        <taxon>Aphanizomenonaceae</taxon>
        <taxon>Dolichospermum</taxon>
    </lineage>
</organism>